<feature type="compositionally biased region" description="Polar residues" evidence="7">
    <location>
        <begin position="42"/>
        <end position="52"/>
    </location>
</feature>
<feature type="compositionally biased region" description="Low complexity" evidence="7">
    <location>
        <begin position="53"/>
        <end position="67"/>
    </location>
</feature>
<dbReference type="PANTHER" id="PTHR45646">
    <property type="entry name" value="SERINE/THREONINE-PROTEIN KINASE DOA-RELATED"/>
    <property type="match status" value="1"/>
</dbReference>
<evidence type="ECO:0000256" key="7">
    <source>
        <dbReference type="SAM" id="MobiDB-lite"/>
    </source>
</evidence>
<accession>A0ABR0T1W7</accession>
<dbReference type="InterPro" id="IPR011009">
    <property type="entry name" value="Kinase-like_dom_sf"/>
</dbReference>
<dbReference type="InterPro" id="IPR000719">
    <property type="entry name" value="Prot_kinase_dom"/>
</dbReference>
<feature type="compositionally biased region" description="Basic and acidic residues" evidence="7">
    <location>
        <begin position="74"/>
        <end position="104"/>
    </location>
</feature>
<dbReference type="EMBL" id="JAVFKD010000001">
    <property type="protein sequence ID" value="KAK5997966.1"/>
    <property type="molecule type" value="Genomic_DNA"/>
</dbReference>
<keyword evidence="5 6" id="KW-0067">ATP-binding</keyword>
<evidence type="ECO:0000256" key="6">
    <source>
        <dbReference type="PROSITE-ProRule" id="PRU10141"/>
    </source>
</evidence>
<reference evidence="9 10" key="1">
    <citation type="submission" date="2024-01" db="EMBL/GenBank/DDBJ databases">
        <title>Complete genome of Cladobotryum mycophilum ATHUM6906.</title>
        <authorList>
            <person name="Christinaki A.C."/>
            <person name="Myridakis A.I."/>
            <person name="Kouvelis V.N."/>
        </authorList>
    </citation>
    <scope>NUCLEOTIDE SEQUENCE [LARGE SCALE GENOMIC DNA]</scope>
    <source>
        <strain evidence="9 10">ATHUM6906</strain>
    </source>
</reference>
<dbReference type="InterPro" id="IPR017441">
    <property type="entry name" value="Protein_kinase_ATP_BS"/>
</dbReference>
<dbReference type="Gene3D" id="3.30.200.20">
    <property type="entry name" value="Phosphorylase Kinase, domain 1"/>
    <property type="match status" value="1"/>
</dbReference>
<dbReference type="SUPFAM" id="SSF56112">
    <property type="entry name" value="Protein kinase-like (PK-like)"/>
    <property type="match status" value="1"/>
</dbReference>
<keyword evidence="10" id="KW-1185">Reference proteome</keyword>
<organism evidence="9 10">
    <name type="scientific">Cladobotryum mycophilum</name>
    <dbReference type="NCBI Taxonomy" id="491253"/>
    <lineage>
        <taxon>Eukaryota</taxon>
        <taxon>Fungi</taxon>
        <taxon>Dikarya</taxon>
        <taxon>Ascomycota</taxon>
        <taxon>Pezizomycotina</taxon>
        <taxon>Sordariomycetes</taxon>
        <taxon>Hypocreomycetidae</taxon>
        <taxon>Hypocreales</taxon>
        <taxon>Hypocreaceae</taxon>
        <taxon>Cladobotryum</taxon>
    </lineage>
</organism>
<feature type="binding site" evidence="6">
    <location>
        <position position="186"/>
    </location>
    <ligand>
        <name>ATP</name>
        <dbReference type="ChEBI" id="CHEBI:30616"/>
    </ligand>
</feature>
<feature type="region of interest" description="Disordered" evidence="7">
    <location>
        <begin position="1"/>
        <end position="107"/>
    </location>
</feature>
<dbReference type="GO" id="GO:0016301">
    <property type="term" value="F:kinase activity"/>
    <property type="evidence" value="ECO:0007669"/>
    <property type="project" value="UniProtKB-KW"/>
</dbReference>
<feature type="domain" description="Protein kinase" evidence="8">
    <location>
        <begin position="156"/>
        <end position="501"/>
    </location>
</feature>
<dbReference type="Pfam" id="PF00069">
    <property type="entry name" value="Pkinase"/>
    <property type="match status" value="1"/>
</dbReference>
<evidence type="ECO:0000256" key="2">
    <source>
        <dbReference type="ARBA" id="ARBA00022679"/>
    </source>
</evidence>
<protein>
    <submittedName>
        <fullName evidence="9">SRSF protein kinase 2</fullName>
    </submittedName>
</protein>
<evidence type="ECO:0000259" key="8">
    <source>
        <dbReference type="PROSITE" id="PS50011"/>
    </source>
</evidence>
<evidence type="ECO:0000256" key="1">
    <source>
        <dbReference type="ARBA" id="ARBA00022527"/>
    </source>
</evidence>
<evidence type="ECO:0000256" key="3">
    <source>
        <dbReference type="ARBA" id="ARBA00022741"/>
    </source>
</evidence>
<feature type="compositionally biased region" description="Polar residues" evidence="7">
    <location>
        <begin position="17"/>
        <end position="28"/>
    </location>
</feature>
<keyword evidence="3 6" id="KW-0547">Nucleotide-binding</keyword>
<evidence type="ECO:0000313" key="10">
    <source>
        <dbReference type="Proteomes" id="UP001338125"/>
    </source>
</evidence>
<comment type="caution">
    <text evidence="9">The sequence shown here is derived from an EMBL/GenBank/DDBJ whole genome shotgun (WGS) entry which is preliminary data.</text>
</comment>
<dbReference type="Gene3D" id="1.10.510.10">
    <property type="entry name" value="Transferase(Phosphotransferase) domain 1"/>
    <property type="match status" value="1"/>
</dbReference>
<dbReference type="PANTHER" id="PTHR45646:SF11">
    <property type="entry name" value="SERINE_THREONINE-PROTEIN KINASE DOA"/>
    <property type="match status" value="1"/>
</dbReference>
<evidence type="ECO:0000313" key="9">
    <source>
        <dbReference type="EMBL" id="KAK5997966.1"/>
    </source>
</evidence>
<name>A0ABR0T1W7_9HYPO</name>
<keyword evidence="1" id="KW-0723">Serine/threonine-protein kinase</keyword>
<evidence type="ECO:0000256" key="4">
    <source>
        <dbReference type="ARBA" id="ARBA00022777"/>
    </source>
</evidence>
<keyword evidence="4 9" id="KW-0418">Kinase</keyword>
<keyword evidence="2" id="KW-0808">Transferase</keyword>
<dbReference type="Proteomes" id="UP001338125">
    <property type="component" value="Unassembled WGS sequence"/>
</dbReference>
<dbReference type="PROSITE" id="PS50011">
    <property type="entry name" value="PROTEIN_KINASE_DOM"/>
    <property type="match status" value="1"/>
</dbReference>
<sequence length="507" mass="57272">MPKNTTSKISEDMTPDLSKNVSPRMSENTELETSKGTKLEVPNNNTVSEVLNTTTPETPSETLPKTSNAIAPKTPEDAVSKASEDMAPEMDKQPEDRKPDEKHGIRGTIEAISSHGTFVYERASDRRGGHEGLERYEKGGYHPVHLGDELGESGRYRVIHKLGLGTFGTVWLCLDNRGECRYVAVKIMVSDVCSERSRNQADFKLKDIDRSTPVADLIAFPLDDFVIKGPNGAHHCIVLPFLGPRVSPGLWVQFDHPTAALRSLCQQAAQALQFLHKNDWCHGDFRPANIVVRIKDLNHLGEDELVSILGKPETRKVNVNLIRVLPSKYLTDRLCLIDFGESYLSSSQSPAMRIPFKYRPPEHLMDDENPVSSPNSDIWALGCTLFEIRQQEWLVEDSCESTTVLKSMVTRLGKLPDHLWGKWEDRARFFDQGGNRLNEESDDEDETLESMLSEKSYGAGKKELFTCEKEQKVFADLLRKLLRYESGERLTIDEALEYEWFKMDVDA</sequence>
<gene>
    <name evidence="9" type="ORF">PT974_00334</name>
</gene>
<proteinExistence type="predicted"/>
<evidence type="ECO:0000256" key="5">
    <source>
        <dbReference type="ARBA" id="ARBA00022840"/>
    </source>
</evidence>
<dbReference type="PROSITE" id="PS00107">
    <property type="entry name" value="PROTEIN_KINASE_ATP"/>
    <property type="match status" value="1"/>
</dbReference>
<dbReference type="InterPro" id="IPR051175">
    <property type="entry name" value="CLK_kinases"/>
</dbReference>